<gene>
    <name evidence="2" type="ORF">F9278_36335</name>
</gene>
<dbReference type="KEGG" id="sphv:F9278_36335"/>
<evidence type="ECO:0000313" key="2">
    <source>
        <dbReference type="EMBL" id="QFR00746.1"/>
    </source>
</evidence>
<protein>
    <submittedName>
        <fullName evidence="2">Uncharacterized protein</fullName>
    </submittedName>
</protein>
<dbReference type="EMBL" id="CP045096">
    <property type="protein sequence ID" value="QFR00746.1"/>
    <property type="molecule type" value="Genomic_DNA"/>
</dbReference>
<evidence type="ECO:0000313" key="3">
    <source>
        <dbReference type="Proteomes" id="UP000327294"/>
    </source>
</evidence>
<name>A0A5P8KBV5_9ACTN</name>
<evidence type="ECO:0000256" key="1">
    <source>
        <dbReference type="SAM" id="MobiDB-lite"/>
    </source>
</evidence>
<sequence length="248" mass="27136">MSRTTAAPTAAWFEHLVDSVRALGEAAHEWQIADQQARLLQANVQIERRVLHEGKITGQPAADTRGWESRPASREPHPDAVFALQKIYLELGFTTRRRYEHAAMLYASGAAWAIARVQAGETPARVTFALDTERRHIPGSCAVDGLDRYTEAGRIAAAYKRLISLQIAGDHAEELAGRDYIADHEAGEMFDAAQAAEGLADAAYAYGLLAERAVGFVLLEPRKKHAQELARVREAAQAETGRQPGGDQ</sequence>
<dbReference type="Proteomes" id="UP000327294">
    <property type="component" value="Chromosome"/>
</dbReference>
<feature type="region of interest" description="Disordered" evidence="1">
    <location>
        <begin position="55"/>
        <end position="75"/>
    </location>
</feature>
<proteinExistence type="predicted"/>
<organism evidence="2 3">
    <name type="scientific">Streptomyces phaeolivaceus</name>
    <dbReference type="NCBI Taxonomy" id="2653200"/>
    <lineage>
        <taxon>Bacteria</taxon>
        <taxon>Bacillati</taxon>
        <taxon>Actinomycetota</taxon>
        <taxon>Actinomycetes</taxon>
        <taxon>Kitasatosporales</taxon>
        <taxon>Streptomycetaceae</taxon>
        <taxon>Streptomyces</taxon>
    </lineage>
</organism>
<reference evidence="2 3" key="1">
    <citation type="submission" date="2019-10" db="EMBL/GenBank/DDBJ databases">
        <title>Streptomyces sp. strain GY16 isolated from leaves of Broussonetia papyrifera.</title>
        <authorList>
            <person name="Mo P."/>
        </authorList>
    </citation>
    <scope>NUCLEOTIDE SEQUENCE [LARGE SCALE GENOMIC DNA]</scope>
    <source>
        <strain evidence="2 3">GY16</strain>
    </source>
</reference>
<dbReference type="AlphaFoldDB" id="A0A5P8KBV5"/>
<accession>A0A5P8KBV5</accession>
<dbReference type="RefSeq" id="WP_152172076.1">
    <property type="nucleotide sequence ID" value="NZ_CP045096.1"/>
</dbReference>
<keyword evidence="3" id="KW-1185">Reference proteome</keyword>
<feature type="compositionally biased region" description="Basic and acidic residues" evidence="1">
    <location>
        <begin position="65"/>
        <end position="75"/>
    </location>
</feature>